<gene>
    <name evidence="7" type="ORF">BSZ40_00760</name>
</gene>
<proteinExistence type="inferred from homology"/>
<dbReference type="InterPro" id="IPR000092">
    <property type="entry name" value="Polyprenyl_synt"/>
</dbReference>
<evidence type="ECO:0000256" key="5">
    <source>
        <dbReference type="ARBA" id="ARBA00022842"/>
    </source>
</evidence>
<evidence type="ECO:0000313" key="7">
    <source>
        <dbReference type="EMBL" id="OKL52673.1"/>
    </source>
</evidence>
<dbReference type="FunCoup" id="A0A1Q5PYH3">
    <property type="interactions" value="174"/>
</dbReference>
<accession>A0A1Q5PYH3</accession>
<evidence type="ECO:0000256" key="4">
    <source>
        <dbReference type="ARBA" id="ARBA00022723"/>
    </source>
</evidence>
<dbReference type="Proteomes" id="UP000185612">
    <property type="component" value="Unassembled WGS sequence"/>
</dbReference>
<comment type="caution">
    <text evidence="7">The sequence shown here is derived from an EMBL/GenBank/DDBJ whole genome shotgun (WGS) entry which is preliminary data.</text>
</comment>
<evidence type="ECO:0000313" key="8">
    <source>
        <dbReference type="Proteomes" id="UP000185612"/>
    </source>
</evidence>
<dbReference type="PANTHER" id="PTHR12001:SF69">
    <property type="entry name" value="ALL TRANS-POLYPRENYL-DIPHOSPHATE SYNTHASE PDSS1"/>
    <property type="match status" value="1"/>
</dbReference>
<protein>
    <submittedName>
        <fullName evidence="7">Geranylgeranyl pyrophosphate synthase</fullName>
    </submittedName>
</protein>
<dbReference type="GO" id="GO:0008299">
    <property type="term" value="P:isoprenoid biosynthetic process"/>
    <property type="evidence" value="ECO:0007669"/>
    <property type="project" value="InterPro"/>
</dbReference>
<keyword evidence="4" id="KW-0479">Metal-binding</keyword>
<evidence type="ECO:0000256" key="2">
    <source>
        <dbReference type="ARBA" id="ARBA00006706"/>
    </source>
</evidence>
<dbReference type="PANTHER" id="PTHR12001">
    <property type="entry name" value="GERANYLGERANYL PYROPHOSPHATE SYNTHASE"/>
    <property type="match status" value="1"/>
</dbReference>
<dbReference type="SFLD" id="SFLDS00005">
    <property type="entry name" value="Isoprenoid_Synthase_Type_I"/>
    <property type="match status" value="1"/>
</dbReference>
<sequence length="331" mass="35150">MTFDELTGPLQQLITADLAEVEERLRAAVADADTVIGAATAHLQTAGGKRIRPALTLLTAQLGDYADPARREAVLKAATAVELTHLATLYHDDVMDAAPVRRGAPSVHRLWGNSVAILAGDVLFARASSMAARLGPSVVLQHAVTFERLCRGQLNETIGPRHEDPVAFYLQVLADKTGSLVALAAREGAELAGAREYGEMLAEYGDKVGVAFQLADDVIDLSDADTGKVAGTDLREGVDTMPVLLLRAAQRNGTLDGDGQRILAALSTGLSDDRELARVVAALRAHTVTEQTSQMARQWADAAVKSLAELPHGSVRQALEEFATFTVSRTA</sequence>
<dbReference type="PROSITE" id="PS00444">
    <property type="entry name" value="POLYPRENYL_SYNTHASE_2"/>
    <property type="match status" value="1"/>
</dbReference>
<dbReference type="SFLD" id="SFLDG01017">
    <property type="entry name" value="Polyprenyl_Transferase_Like"/>
    <property type="match status" value="1"/>
</dbReference>
<comment type="cofactor">
    <cofactor evidence="1">
        <name>Mg(2+)</name>
        <dbReference type="ChEBI" id="CHEBI:18420"/>
    </cofactor>
</comment>
<evidence type="ECO:0000256" key="3">
    <source>
        <dbReference type="ARBA" id="ARBA00022679"/>
    </source>
</evidence>
<dbReference type="STRING" id="52770.BSZ40_00760"/>
<dbReference type="GO" id="GO:0004659">
    <property type="term" value="F:prenyltransferase activity"/>
    <property type="evidence" value="ECO:0007669"/>
    <property type="project" value="InterPro"/>
</dbReference>
<keyword evidence="5" id="KW-0460">Magnesium</keyword>
<dbReference type="Gene3D" id="1.10.600.10">
    <property type="entry name" value="Farnesyl Diphosphate Synthase"/>
    <property type="match status" value="1"/>
</dbReference>
<comment type="similarity">
    <text evidence="2 6">Belongs to the FPP/GGPP synthase family.</text>
</comment>
<keyword evidence="3 6" id="KW-0808">Transferase</keyword>
<dbReference type="CDD" id="cd00685">
    <property type="entry name" value="Trans_IPPS_HT"/>
    <property type="match status" value="1"/>
</dbReference>
<dbReference type="AlphaFoldDB" id="A0A1Q5PYH3"/>
<dbReference type="InterPro" id="IPR033749">
    <property type="entry name" value="Polyprenyl_synt_CS"/>
</dbReference>
<dbReference type="OrthoDB" id="4497239at2"/>
<evidence type="ECO:0000256" key="6">
    <source>
        <dbReference type="RuleBase" id="RU004466"/>
    </source>
</evidence>
<dbReference type="SUPFAM" id="SSF48576">
    <property type="entry name" value="Terpenoid synthases"/>
    <property type="match status" value="1"/>
</dbReference>
<dbReference type="InterPro" id="IPR008949">
    <property type="entry name" value="Isoprenoid_synthase_dom_sf"/>
</dbReference>
<keyword evidence="8" id="KW-1185">Reference proteome</keyword>
<dbReference type="Pfam" id="PF00348">
    <property type="entry name" value="polyprenyl_synt"/>
    <property type="match status" value="1"/>
</dbReference>
<dbReference type="GO" id="GO:0046872">
    <property type="term" value="F:metal ion binding"/>
    <property type="evidence" value="ECO:0007669"/>
    <property type="project" value="UniProtKB-KW"/>
</dbReference>
<name>A0A1Q5PYH3_9ACTO</name>
<reference evidence="8" key="1">
    <citation type="submission" date="2016-12" db="EMBL/GenBank/DDBJ databases">
        <authorList>
            <person name="Meng X."/>
        </authorList>
    </citation>
    <scope>NUCLEOTIDE SEQUENCE [LARGE SCALE GENOMIC DNA]</scope>
    <source>
        <strain evidence="8">DSM 20732</strain>
    </source>
</reference>
<organism evidence="7 8">
    <name type="scientific">Buchananella hordeovulneris</name>
    <dbReference type="NCBI Taxonomy" id="52770"/>
    <lineage>
        <taxon>Bacteria</taxon>
        <taxon>Bacillati</taxon>
        <taxon>Actinomycetota</taxon>
        <taxon>Actinomycetes</taxon>
        <taxon>Actinomycetales</taxon>
        <taxon>Actinomycetaceae</taxon>
        <taxon>Buchananella</taxon>
    </lineage>
</organism>
<dbReference type="EMBL" id="MQVS01000001">
    <property type="protein sequence ID" value="OKL52673.1"/>
    <property type="molecule type" value="Genomic_DNA"/>
</dbReference>
<dbReference type="RefSeq" id="WP_073822258.1">
    <property type="nucleotide sequence ID" value="NZ_JAUNKL010000030.1"/>
</dbReference>
<evidence type="ECO:0000256" key="1">
    <source>
        <dbReference type="ARBA" id="ARBA00001946"/>
    </source>
</evidence>